<evidence type="ECO:0000313" key="2">
    <source>
        <dbReference type="EMBL" id="KGF47027.1"/>
    </source>
</evidence>
<keyword evidence="2" id="KW-0808">Transferase</keyword>
<dbReference type="GO" id="GO:0016746">
    <property type="term" value="F:acyltransferase activity"/>
    <property type="evidence" value="ECO:0007669"/>
    <property type="project" value="UniProtKB-KW"/>
</dbReference>
<dbReference type="GO" id="GO:0042840">
    <property type="term" value="P:D-glucuronate catabolic process"/>
    <property type="evidence" value="ECO:0007669"/>
    <property type="project" value="TreeGrafter"/>
</dbReference>
<dbReference type="InterPro" id="IPR002123">
    <property type="entry name" value="Plipid/glycerol_acylTrfase"/>
</dbReference>
<dbReference type="PANTHER" id="PTHR30068">
    <property type="entry name" value="URONATE ISOMERASE"/>
    <property type="match status" value="1"/>
</dbReference>
<evidence type="ECO:0000259" key="1">
    <source>
        <dbReference type="Pfam" id="PF01553"/>
    </source>
</evidence>
<dbReference type="AlphaFoldDB" id="A0A096BWC2"/>
<feature type="domain" description="Phospholipid/glycerol acyltransferase" evidence="1">
    <location>
        <begin position="86"/>
        <end position="225"/>
    </location>
</feature>
<dbReference type="PANTHER" id="PTHR30068:SF3">
    <property type="entry name" value="PHOSPHOLIPID_GLYCEROL ACYLTRANSFERASE DOMAIN-CONTAINING PROTEIN"/>
    <property type="match status" value="1"/>
</dbReference>
<sequence length="384" mass="43939">MKTPSEFDDIRPYESEELAEVYARLLANPQFQKVMQVLYPGVPTEMVGQKMSQCKTNLDFQKEFAYPFLKDLIAKASTGCDMDASKIDNSKRYTFISNHRDIVLDSAFLSVMLIDNGFSTTCEIAIGDNLLTLPWVRDLARINKSFIVKRSLSPRELMVASMKMSRYMVYALEEKNDNIWIAQREGRAKDSNDLTQKSILKMFALGGEGTLIEKLQKFHIVPLSISYEYDPCDYLKAAEAQGKRDDANWKKGENDDVISMQTGIMGYKGKIHYQAAPCIDTYLEDLKAQNLPNGQVLDALCAHIDKEIHANYQLFANNYVALDELEGTQTYADKYSTEEKTRFDAYVERQIAKIEIPNKDEAYLRERIVEMYAYPAKNYLKAHA</sequence>
<accession>A0A096BWC2</accession>
<dbReference type="Pfam" id="PF01553">
    <property type="entry name" value="Acyltransferase"/>
    <property type="match status" value="1"/>
</dbReference>
<organism evidence="2 3">
    <name type="scientific">Prevotella disiens DNF00882</name>
    <dbReference type="NCBI Taxonomy" id="1401075"/>
    <lineage>
        <taxon>Bacteria</taxon>
        <taxon>Pseudomonadati</taxon>
        <taxon>Bacteroidota</taxon>
        <taxon>Bacteroidia</taxon>
        <taxon>Bacteroidales</taxon>
        <taxon>Prevotellaceae</taxon>
        <taxon>Prevotella</taxon>
    </lineage>
</organism>
<dbReference type="EMBL" id="JRNR01000119">
    <property type="protein sequence ID" value="KGF47027.1"/>
    <property type="molecule type" value="Genomic_DNA"/>
</dbReference>
<protein>
    <submittedName>
        <fullName evidence="2">Acyltransferase</fullName>
    </submittedName>
</protein>
<name>A0A096BWC2_9BACT</name>
<proteinExistence type="predicted"/>
<reference evidence="2 3" key="1">
    <citation type="submission" date="2014-07" db="EMBL/GenBank/DDBJ databases">
        <authorList>
            <person name="McCorrison J."/>
            <person name="Sanka R."/>
            <person name="Torralba M."/>
            <person name="Gillis M."/>
            <person name="Haft D.H."/>
            <person name="Methe B."/>
            <person name="Sutton G."/>
            <person name="Nelson K.E."/>
        </authorList>
    </citation>
    <scope>NUCLEOTIDE SEQUENCE [LARGE SCALE GENOMIC DNA]</scope>
    <source>
        <strain evidence="2 3">DNF00882</strain>
    </source>
</reference>
<dbReference type="SUPFAM" id="SSF69593">
    <property type="entry name" value="Glycerol-3-phosphate (1)-acyltransferase"/>
    <property type="match status" value="1"/>
</dbReference>
<dbReference type="GeneID" id="91081559"/>
<evidence type="ECO:0000313" key="3">
    <source>
        <dbReference type="Proteomes" id="UP000029538"/>
    </source>
</evidence>
<dbReference type="GO" id="GO:0019698">
    <property type="term" value="P:D-galacturonate catabolic process"/>
    <property type="evidence" value="ECO:0007669"/>
    <property type="project" value="TreeGrafter"/>
</dbReference>
<gene>
    <name evidence="2" type="ORF">HMPREF0654_10505</name>
</gene>
<comment type="caution">
    <text evidence="2">The sequence shown here is derived from an EMBL/GenBank/DDBJ whole genome shotgun (WGS) entry which is preliminary data.</text>
</comment>
<dbReference type="RefSeq" id="WP_004356027.1">
    <property type="nucleotide sequence ID" value="NZ_JRNR01000119.1"/>
</dbReference>
<dbReference type="Proteomes" id="UP000029538">
    <property type="component" value="Unassembled WGS sequence"/>
</dbReference>
<keyword evidence="2" id="KW-0012">Acyltransferase</keyword>